<dbReference type="PANTHER" id="PTHR21344">
    <property type="entry name" value="RAL GTPASE-ACTIVATING PROTEIN SUBUNIT BETA"/>
    <property type="match status" value="1"/>
</dbReference>
<evidence type="ECO:0000313" key="5">
    <source>
        <dbReference type="Proteomes" id="UP001381693"/>
    </source>
</evidence>
<dbReference type="InterPro" id="IPR039930">
    <property type="entry name" value="RALGAPB"/>
</dbReference>
<dbReference type="Proteomes" id="UP001381693">
    <property type="component" value="Unassembled WGS sequence"/>
</dbReference>
<feature type="domain" description="Ral GTPase-activating protein subunit alpha/beta N-terminal" evidence="3">
    <location>
        <begin position="144"/>
        <end position="265"/>
    </location>
</feature>
<comment type="caution">
    <text evidence="4">The sequence shown here is derived from an EMBL/GenBank/DDBJ whole genome shotgun (WGS) entry which is preliminary data.</text>
</comment>
<accession>A0AAN8WNK8</accession>
<reference evidence="4 5" key="1">
    <citation type="submission" date="2023-11" db="EMBL/GenBank/DDBJ databases">
        <title>Halocaridina rubra genome assembly.</title>
        <authorList>
            <person name="Smith C."/>
        </authorList>
    </citation>
    <scope>NUCLEOTIDE SEQUENCE [LARGE SCALE GENOMIC DNA]</scope>
    <source>
        <strain evidence="4">EP-1</strain>
        <tissue evidence="4">Whole</tissue>
    </source>
</reference>
<dbReference type="AlphaFoldDB" id="A0AAN8WNK8"/>
<name>A0AAN8WNK8_HALRR</name>
<dbReference type="Pfam" id="PF20412">
    <property type="entry name" value="RALGAPB_N"/>
    <property type="match status" value="1"/>
</dbReference>
<feature type="region of interest" description="Disordered" evidence="1">
    <location>
        <begin position="430"/>
        <end position="478"/>
    </location>
</feature>
<evidence type="ECO:0000256" key="2">
    <source>
        <dbReference type="SAM" id="Phobius"/>
    </source>
</evidence>
<keyword evidence="5" id="KW-1185">Reference proteome</keyword>
<dbReference type="GO" id="GO:0005096">
    <property type="term" value="F:GTPase activator activity"/>
    <property type="evidence" value="ECO:0007669"/>
    <property type="project" value="InterPro"/>
</dbReference>
<evidence type="ECO:0000313" key="4">
    <source>
        <dbReference type="EMBL" id="KAK7068297.1"/>
    </source>
</evidence>
<proteinExistence type="predicted"/>
<feature type="transmembrane region" description="Helical" evidence="2">
    <location>
        <begin position="751"/>
        <end position="771"/>
    </location>
</feature>
<organism evidence="4 5">
    <name type="scientific">Halocaridina rubra</name>
    <name type="common">Hawaiian red shrimp</name>
    <dbReference type="NCBI Taxonomy" id="373956"/>
    <lineage>
        <taxon>Eukaryota</taxon>
        <taxon>Metazoa</taxon>
        <taxon>Ecdysozoa</taxon>
        <taxon>Arthropoda</taxon>
        <taxon>Crustacea</taxon>
        <taxon>Multicrustacea</taxon>
        <taxon>Malacostraca</taxon>
        <taxon>Eumalacostraca</taxon>
        <taxon>Eucarida</taxon>
        <taxon>Decapoda</taxon>
        <taxon>Pleocyemata</taxon>
        <taxon>Caridea</taxon>
        <taxon>Atyoidea</taxon>
        <taxon>Atyidae</taxon>
        <taxon>Halocaridina</taxon>
    </lineage>
</organism>
<evidence type="ECO:0000256" key="1">
    <source>
        <dbReference type="SAM" id="MobiDB-lite"/>
    </source>
</evidence>
<keyword evidence="2" id="KW-0812">Transmembrane</keyword>
<dbReference type="PANTHER" id="PTHR21344:SF1">
    <property type="entry name" value="RAL GTPASE-ACTIVATING PROTEIN SUBUNIT BETA"/>
    <property type="match status" value="1"/>
</dbReference>
<sequence>MFSDWPSELVPQQGWGDEAAISAFKDAVPWAVGRDFVAGTAKHLAGSLGLTKPGPPVKSKIIHDKQLQVLMPALGYGLSFPLSEIDILRDCVSVYCEWLSALLPNPKSSVPFPILSDPNHYARIIINHFYYLFVPRGAQGPDVINRQAVLCHRVLRTLQNIAQNSPCLSEDTWQTLLLFLLHINSALLSPPTVKDDAGEQLCERVLSVLFETWLLACARCFPPPPLWNALRESCQRWRHRAGLIDQWNRINFALTAKLISFMYGPSFPEIKFSEDDLNIIPYTMSRDCIAQVWYRILHIIGNPVDLSRHTVISKTPAFLKYAISSELVIEPSQHPCLQMLPAIFLSAMKGVSGLVDAFLGVPNISLENLNQKINNMASSSSLSISSEGKEDTTRLLASGRAKCNSILHLFGPWLFEAGLINCSLQSNVGPQHKTDTSSSSGSSSRRPVSVFGGESGRKPSDSSVPSEPHNDRLTSLSSQHFQSGRAEALGALCRIFCSKKTGEEILPVYLARFYLAIHQGLRQAETPSTPAHQEQVTVASNKYQGSKSSVCSETAASILVNGVDLFRLDLQGIVSLVPNMLGVLENVLPEVEVIAPPQLPITLLRRAATHILLSILPLPLHFQGLQVKEIGSNSGERLVLSHLRPQLVNLLSNALQVETDPANTQMLLGGLLFCVQDAALCEVMDSISQHNFSSDRDHNIMSSGASDTVSSHGDFNSLLDESCETLPEGGSLGPVVSSGLSNTTSASNGKHFRTVIFIPIYLHFVVTVFVFQ</sequence>
<evidence type="ECO:0000259" key="3">
    <source>
        <dbReference type="Pfam" id="PF20412"/>
    </source>
</evidence>
<dbReference type="InterPro" id="IPR046859">
    <property type="entry name" value="RGPA/RALGAPB_N"/>
</dbReference>
<gene>
    <name evidence="4" type="ORF">SK128_012900</name>
</gene>
<dbReference type="EMBL" id="JAXCGZ010017324">
    <property type="protein sequence ID" value="KAK7068297.1"/>
    <property type="molecule type" value="Genomic_DNA"/>
</dbReference>
<protein>
    <recommendedName>
        <fullName evidence="3">Ral GTPase-activating protein subunit alpha/beta N-terminal domain-containing protein</fullName>
    </recommendedName>
</protein>
<keyword evidence="2" id="KW-1133">Transmembrane helix</keyword>
<keyword evidence="2" id="KW-0472">Membrane</keyword>